<organism evidence="2 3">
    <name type="scientific">Pristionchus entomophagus</name>
    <dbReference type="NCBI Taxonomy" id="358040"/>
    <lineage>
        <taxon>Eukaryota</taxon>
        <taxon>Metazoa</taxon>
        <taxon>Ecdysozoa</taxon>
        <taxon>Nematoda</taxon>
        <taxon>Chromadorea</taxon>
        <taxon>Rhabditida</taxon>
        <taxon>Rhabditina</taxon>
        <taxon>Diplogasteromorpha</taxon>
        <taxon>Diplogasteroidea</taxon>
        <taxon>Neodiplogasteridae</taxon>
        <taxon>Pristionchus</taxon>
    </lineage>
</organism>
<feature type="non-terminal residue" evidence="2">
    <location>
        <position position="1"/>
    </location>
</feature>
<feature type="compositionally biased region" description="Basic residues" evidence="1">
    <location>
        <begin position="70"/>
        <end position="87"/>
    </location>
</feature>
<reference evidence="2" key="1">
    <citation type="submission" date="2023-10" db="EMBL/GenBank/DDBJ databases">
        <title>Genome assembly of Pristionchus species.</title>
        <authorList>
            <person name="Yoshida K."/>
            <person name="Sommer R.J."/>
        </authorList>
    </citation>
    <scope>NUCLEOTIDE SEQUENCE</scope>
    <source>
        <strain evidence="2">RS0144</strain>
    </source>
</reference>
<comment type="caution">
    <text evidence="2">The sequence shown here is derived from an EMBL/GenBank/DDBJ whole genome shotgun (WGS) entry which is preliminary data.</text>
</comment>
<dbReference type="EMBL" id="BTSX01000005">
    <property type="protein sequence ID" value="GMT00857.1"/>
    <property type="molecule type" value="Genomic_DNA"/>
</dbReference>
<name>A0AAV5U2X6_9BILA</name>
<feature type="compositionally biased region" description="Polar residues" evidence="1">
    <location>
        <begin position="44"/>
        <end position="54"/>
    </location>
</feature>
<proteinExistence type="predicted"/>
<keyword evidence="3" id="KW-1185">Reference proteome</keyword>
<feature type="compositionally biased region" description="Basic and acidic residues" evidence="1">
    <location>
        <begin position="59"/>
        <end position="68"/>
    </location>
</feature>
<evidence type="ECO:0000256" key="1">
    <source>
        <dbReference type="SAM" id="MobiDB-lite"/>
    </source>
</evidence>
<dbReference type="AlphaFoldDB" id="A0AAV5U2X6"/>
<sequence length="87" mass="9826">YSSDSEEKNGDPQPIVHEESKRQFIPIHKRDTDHKPAAEAEVPSMTSDIEQQPKSPFDGVKEESEVAKLRSVRRVGKKKVTSRPSRA</sequence>
<dbReference type="Proteomes" id="UP001432027">
    <property type="component" value="Unassembled WGS sequence"/>
</dbReference>
<feature type="compositionally biased region" description="Basic and acidic residues" evidence="1">
    <location>
        <begin position="1"/>
        <end position="38"/>
    </location>
</feature>
<gene>
    <name evidence="2" type="ORF">PENTCL1PPCAC_23031</name>
</gene>
<accession>A0AAV5U2X6</accession>
<evidence type="ECO:0000313" key="2">
    <source>
        <dbReference type="EMBL" id="GMT00857.1"/>
    </source>
</evidence>
<feature type="region of interest" description="Disordered" evidence="1">
    <location>
        <begin position="1"/>
        <end position="87"/>
    </location>
</feature>
<evidence type="ECO:0000313" key="3">
    <source>
        <dbReference type="Proteomes" id="UP001432027"/>
    </source>
</evidence>
<protein>
    <submittedName>
        <fullName evidence="2">Uncharacterized protein</fullName>
    </submittedName>
</protein>